<proteinExistence type="predicted"/>
<keyword evidence="2" id="KW-0732">Signal</keyword>
<reference evidence="3 4" key="1">
    <citation type="submission" date="2018-06" db="EMBL/GenBank/DDBJ databases">
        <authorList>
            <consortium name="Pathogen Informatics"/>
            <person name="Doyle S."/>
        </authorList>
    </citation>
    <scope>NUCLEOTIDE SEQUENCE [LARGE SCALE GENOMIC DNA]</scope>
    <source>
        <strain evidence="3 4">NCTC10082</strain>
    </source>
</reference>
<feature type="chain" id="PRO_5016886166" evidence="2">
    <location>
        <begin position="23"/>
        <end position="93"/>
    </location>
</feature>
<dbReference type="Proteomes" id="UP000255164">
    <property type="component" value="Unassembled WGS sequence"/>
</dbReference>
<gene>
    <name evidence="3" type="ORF">NCTC10082_00392</name>
</gene>
<sequence length="93" mass="10827">MFKKSLLLTLVMCLLFSSFADAKRRHKRSSHRSQHHHYYRDNSASKQEVCSEGYVDYFGVCKGKEIKQDEDSKPAIQKKKINKASKKSTKCKK</sequence>
<organism evidence="3 4">
    <name type="scientific">Escherichia coli</name>
    <dbReference type="NCBI Taxonomy" id="562"/>
    <lineage>
        <taxon>Bacteria</taxon>
        <taxon>Pseudomonadati</taxon>
        <taxon>Pseudomonadota</taxon>
        <taxon>Gammaproteobacteria</taxon>
        <taxon>Enterobacterales</taxon>
        <taxon>Enterobacteriaceae</taxon>
        <taxon>Escherichia</taxon>
    </lineage>
</organism>
<feature type="compositionally biased region" description="Basic residues" evidence="1">
    <location>
        <begin position="76"/>
        <end position="93"/>
    </location>
</feature>
<evidence type="ECO:0000256" key="2">
    <source>
        <dbReference type="SAM" id="SignalP"/>
    </source>
</evidence>
<evidence type="ECO:0000256" key="1">
    <source>
        <dbReference type="SAM" id="MobiDB-lite"/>
    </source>
</evidence>
<protein>
    <submittedName>
        <fullName evidence="3">Uncharacterized protein</fullName>
    </submittedName>
</protein>
<feature type="signal peptide" evidence="2">
    <location>
        <begin position="1"/>
        <end position="22"/>
    </location>
</feature>
<accession>A0A376H4B5</accession>
<name>A0A376H4B5_ECOLX</name>
<evidence type="ECO:0000313" key="3">
    <source>
        <dbReference type="EMBL" id="STE02109.1"/>
    </source>
</evidence>
<dbReference type="AlphaFoldDB" id="A0A376H4B5"/>
<evidence type="ECO:0000313" key="4">
    <source>
        <dbReference type="Proteomes" id="UP000255164"/>
    </source>
</evidence>
<feature type="region of interest" description="Disordered" evidence="1">
    <location>
        <begin position="71"/>
        <end position="93"/>
    </location>
</feature>
<dbReference type="EMBL" id="UFZA01000001">
    <property type="protein sequence ID" value="STE02109.1"/>
    <property type="molecule type" value="Genomic_DNA"/>
</dbReference>